<feature type="modified residue" description="4-aspartylphosphate" evidence="5">
    <location>
        <position position="53"/>
    </location>
</feature>
<dbReference type="SMART" id="SM00448">
    <property type="entry name" value="REC"/>
    <property type="match status" value="1"/>
</dbReference>
<accession>A0A841FEG0</accession>
<feature type="domain" description="Response regulatory" evidence="7">
    <location>
        <begin position="2"/>
        <end position="119"/>
    </location>
</feature>
<evidence type="ECO:0000256" key="4">
    <source>
        <dbReference type="ARBA" id="ARBA00023163"/>
    </source>
</evidence>
<proteinExistence type="predicted"/>
<dbReference type="PRINTS" id="PR00038">
    <property type="entry name" value="HTHLUXR"/>
</dbReference>
<evidence type="ECO:0000256" key="1">
    <source>
        <dbReference type="ARBA" id="ARBA00022553"/>
    </source>
</evidence>
<evidence type="ECO:0000256" key="3">
    <source>
        <dbReference type="ARBA" id="ARBA00023125"/>
    </source>
</evidence>
<evidence type="ECO:0000256" key="5">
    <source>
        <dbReference type="PROSITE-ProRule" id="PRU00169"/>
    </source>
</evidence>
<keyword evidence="2" id="KW-0805">Transcription regulation</keyword>
<dbReference type="CDD" id="cd17535">
    <property type="entry name" value="REC_NarL-like"/>
    <property type="match status" value="1"/>
</dbReference>
<evidence type="ECO:0000259" key="7">
    <source>
        <dbReference type="PROSITE" id="PS50110"/>
    </source>
</evidence>
<dbReference type="InterPro" id="IPR011006">
    <property type="entry name" value="CheY-like_superfamily"/>
</dbReference>
<evidence type="ECO:0000256" key="2">
    <source>
        <dbReference type="ARBA" id="ARBA00023015"/>
    </source>
</evidence>
<dbReference type="SUPFAM" id="SSF52172">
    <property type="entry name" value="CheY-like"/>
    <property type="match status" value="1"/>
</dbReference>
<sequence>MKVYLVDDHAVVRAGVKALLAGEDGIEVVGEAGDAETALRAVAVARPDVVLMDLQLGDGVDGVEATRRLRALPEPPQVLVLTTYDSDADIARAIDAGATGYLLKAGPPEELFRGVRAAARGESVLSPQVASRMMRRMRDPLPALSPREVEILGLLAEGAGNREIGKRLFITEATVKTHLQRIYAKLGVETRTAAVTTAVERKLIRIT</sequence>
<keyword evidence="3 8" id="KW-0238">DNA-binding</keyword>
<dbReference type="GO" id="GO:0006355">
    <property type="term" value="P:regulation of DNA-templated transcription"/>
    <property type="evidence" value="ECO:0007669"/>
    <property type="project" value="InterPro"/>
</dbReference>
<dbReference type="InterPro" id="IPR039420">
    <property type="entry name" value="WalR-like"/>
</dbReference>
<keyword evidence="9" id="KW-1185">Reference proteome</keyword>
<evidence type="ECO:0000313" key="9">
    <source>
        <dbReference type="Proteomes" id="UP000548476"/>
    </source>
</evidence>
<dbReference type="SMART" id="SM00421">
    <property type="entry name" value="HTH_LUXR"/>
    <property type="match status" value="1"/>
</dbReference>
<dbReference type="EMBL" id="JACHGT010000005">
    <property type="protein sequence ID" value="MBB6034656.1"/>
    <property type="molecule type" value="Genomic_DNA"/>
</dbReference>
<dbReference type="Pfam" id="PF00072">
    <property type="entry name" value="Response_reg"/>
    <property type="match status" value="1"/>
</dbReference>
<dbReference type="InterPro" id="IPR001789">
    <property type="entry name" value="Sig_transdc_resp-reg_receiver"/>
</dbReference>
<protein>
    <submittedName>
        <fullName evidence="8">DNA-binding NarL/FixJ family response regulator</fullName>
    </submittedName>
</protein>
<gene>
    <name evidence="8" type="ORF">HNR73_002510</name>
</gene>
<dbReference type="InterPro" id="IPR058245">
    <property type="entry name" value="NreC/VraR/RcsB-like_REC"/>
</dbReference>
<evidence type="ECO:0000259" key="6">
    <source>
        <dbReference type="PROSITE" id="PS50043"/>
    </source>
</evidence>
<keyword evidence="1 5" id="KW-0597">Phosphoprotein</keyword>
<dbReference type="PANTHER" id="PTHR43214">
    <property type="entry name" value="TWO-COMPONENT RESPONSE REGULATOR"/>
    <property type="match status" value="1"/>
</dbReference>
<dbReference type="Gene3D" id="3.40.50.2300">
    <property type="match status" value="1"/>
</dbReference>
<dbReference type="InterPro" id="IPR000792">
    <property type="entry name" value="Tscrpt_reg_LuxR_C"/>
</dbReference>
<reference evidence="8 9" key="1">
    <citation type="submission" date="2020-08" db="EMBL/GenBank/DDBJ databases">
        <title>Genomic Encyclopedia of Type Strains, Phase IV (KMG-IV): sequencing the most valuable type-strain genomes for metagenomic binning, comparative biology and taxonomic classification.</title>
        <authorList>
            <person name="Goeker M."/>
        </authorList>
    </citation>
    <scope>NUCLEOTIDE SEQUENCE [LARGE SCALE GENOMIC DNA]</scope>
    <source>
        <strain evidence="8 9">YIM 65646</strain>
    </source>
</reference>
<dbReference type="GO" id="GO:0000160">
    <property type="term" value="P:phosphorelay signal transduction system"/>
    <property type="evidence" value="ECO:0007669"/>
    <property type="project" value="InterPro"/>
</dbReference>
<comment type="caution">
    <text evidence="8">The sequence shown here is derived from an EMBL/GenBank/DDBJ whole genome shotgun (WGS) entry which is preliminary data.</text>
</comment>
<dbReference type="GO" id="GO:0003677">
    <property type="term" value="F:DNA binding"/>
    <property type="evidence" value="ECO:0007669"/>
    <property type="project" value="UniProtKB-KW"/>
</dbReference>
<dbReference type="Pfam" id="PF00196">
    <property type="entry name" value="GerE"/>
    <property type="match status" value="1"/>
</dbReference>
<organism evidence="8 9">
    <name type="scientific">Phytomonospora endophytica</name>
    <dbReference type="NCBI Taxonomy" id="714109"/>
    <lineage>
        <taxon>Bacteria</taxon>
        <taxon>Bacillati</taxon>
        <taxon>Actinomycetota</taxon>
        <taxon>Actinomycetes</taxon>
        <taxon>Micromonosporales</taxon>
        <taxon>Micromonosporaceae</taxon>
        <taxon>Phytomonospora</taxon>
    </lineage>
</organism>
<dbReference type="InterPro" id="IPR016032">
    <property type="entry name" value="Sig_transdc_resp-reg_C-effctor"/>
</dbReference>
<dbReference type="RefSeq" id="WP_184787533.1">
    <property type="nucleotide sequence ID" value="NZ_BONT01000068.1"/>
</dbReference>
<dbReference type="PROSITE" id="PS00622">
    <property type="entry name" value="HTH_LUXR_1"/>
    <property type="match status" value="1"/>
</dbReference>
<keyword evidence="4" id="KW-0804">Transcription</keyword>
<dbReference type="PANTHER" id="PTHR43214:SF24">
    <property type="entry name" value="TRANSCRIPTIONAL REGULATORY PROTEIN NARL-RELATED"/>
    <property type="match status" value="1"/>
</dbReference>
<name>A0A841FEG0_9ACTN</name>
<dbReference type="CDD" id="cd06170">
    <property type="entry name" value="LuxR_C_like"/>
    <property type="match status" value="1"/>
</dbReference>
<feature type="domain" description="HTH luxR-type" evidence="6">
    <location>
        <begin position="137"/>
        <end position="202"/>
    </location>
</feature>
<dbReference type="PROSITE" id="PS50043">
    <property type="entry name" value="HTH_LUXR_2"/>
    <property type="match status" value="1"/>
</dbReference>
<evidence type="ECO:0000313" key="8">
    <source>
        <dbReference type="EMBL" id="MBB6034656.1"/>
    </source>
</evidence>
<dbReference type="AlphaFoldDB" id="A0A841FEG0"/>
<dbReference type="Proteomes" id="UP000548476">
    <property type="component" value="Unassembled WGS sequence"/>
</dbReference>
<dbReference type="PROSITE" id="PS50110">
    <property type="entry name" value="RESPONSE_REGULATORY"/>
    <property type="match status" value="1"/>
</dbReference>
<dbReference type="SUPFAM" id="SSF46894">
    <property type="entry name" value="C-terminal effector domain of the bipartite response regulators"/>
    <property type="match status" value="1"/>
</dbReference>